<dbReference type="Pfam" id="PF01476">
    <property type="entry name" value="LysM"/>
    <property type="match status" value="2"/>
</dbReference>
<feature type="domain" description="LysM" evidence="4">
    <location>
        <begin position="151"/>
        <end position="197"/>
    </location>
</feature>
<keyword evidence="6" id="KW-1185">Reference proteome</keyword>
<evidence type="ECO:0000259" key="4">
    <source>
        <dbReference type="PROSITE" id="PS51782"/>
    </source>
</evidence>
<sequence>MSWWFRRSDVGSDESELEGEYKGLSVDDLIKLNPGISCPGLDTAQSSSTTPATPGPSNFPAMPGLVENCDGFYKVTSSNKCDIIGISTAQFRSWNSYINAGGLLTVETKPYHNPLLTSPTGCSYLWLGYYVCVHVAGPMPQMPGVVENCDGFHKVVSGDQCSTIVQKYGISTAQFMGWNTQLNAQCTNLWLDYYVCIHVPNLGSTPQMPGVAENCKRYHLIVSGDQCSTIASRYGISTAQFLSYNSGVNAQCTNLWLGYYVCVGA</sequence>
<dbReference type="CDD" id="cd00118">
    <property type="entry name" value="LysM"/>
    <property type="match status" value="2"/>
</dbReference>
<accession>A0A175W681</accession>
<dbReference type="GO" id="GO:0008061">
    <property type="term" value="F:chitin binding"/>
    <property type="evidence" value="ECO:0007669"/>
    <property type="project" value="UniProtKB-KW"/>
</dbReference>
<dbReference type="EMBL" id="LCTW02000101">
    <property type="protein sequence ID" value="KXX78971.1"/>
    <property type="molecule type" value="Genomic_DNA"/>
</dbReference>
<evidence type="ECO:0000313" key="5">
    <source>
        <dbReference type="EMBL" id="KXX78971.1"/>
    </source>
</evidence>
<evidence type="ECO:0000256" key="1">
    <source>
        <dbReference type="ARBA" id="ARBA00022669"/>
    </source>
</evidence>
<dbReference type="PANTHER" id="PTHR34997">
    <property type="entry name" value="AM15"/>
    <property type="match status" value="1"/>
</dbReference>
<dbReference type="VEuPathDB" id="FungiDB:MMYC01_206286"/>
<comment type="similarity">
    <text evidence="3">Belongs to the secreted LysM effector family.</text>
</comment>
<name>A0A175W681_9PEZI</name>
<evidence type="ECO:0000313" key="6">
    <source>
        <dbReference type="Proteomes" id="UP000078237"/>
    </source>
</evidence>
<keyword evidence="1" id="KW-0147">Chitin-binding</keyword>
<comment type="caution">
    <text evidence="5">The sequence shown here is derived from an EMBL/GenBank/DDBJ whole genome shotgun (WGS) entry which is preliminary data.</text>
</comment>
<proteinExistence type="inferred from homology"/>
<dbReference type="InterPro" id="IPR036779">
    <property type="entry name" value="LysM_dom_sf"/>
</dbReference>
<dbReference type="AlphaFoldDB" id="A0A175W681"/>
<protein>
    <submittedName>
        <fullName evidence="5">Protein RETICULATA-RELATED 3</fullName>
    </submittedName>
</protein>
<gene>
    <name evidence="5" type="ORF">MMYC01_206286</name>
</gene>
<dbReference type="InterPro" id="IPR052210">
    <property type="entry name" value="LysM1-like"/>
</dbReference>
<reference evidence="5 6" key="1">
    <citation type="journal article" date="2016" name="Genome Announc.">
        <title>Genome Sequence of Madurella mycetomatis mm55, Isolated from a Human Mycetoma Case in Sudan.</title>
        <authorList>
            <person name="Smit S."/>
            <person name="Derks M.F."/>
            <person name="Bervoets S."/>
            <person name="Fahal A."/>
            <person name="van Leeuwen W."/>
            <person name="van Belkum A."/>
            <person name="van de Sande W.W."/>
        </authorList>
    </citation>
    <scope>NUCLEOTIDE SEQUENCE [LARGE SCALE GENOMIC DNA]</scope>
    <source>
        <strain evidence="6">mm55</strain>
    </source>
</reference>
<dbReference type="PROSITE" id="PS51782">
    <property type="entry name" value="LYSM"/>
    <property type="match status" value="2"/>
</dbReference>
<dbReference type="STRING" id="100816.A0A175W681"/>
<evidence type="ECO:0000256" key="2">
    <source>
        <dbReference type="ARBA" id="ARBA00023026"/>
    </source>
</evidence>
<dbReference type="SMART" id="SM00257">
    <property type="entry name" value="LysM"/>
    <property type="match status" value="2"/>
</dbReference>
<dbReference type="PANTHER" id="PTHR34997:SF18">
    <property type="entry name" value="LYSM DOMAIN-CONTAINING PROTEIN"/>
    <property type="match status" value="1"/>
</dbReference>
<dbReference type="SUPFAM" id="SSF54106">
    <property type="entry name" value="LysM domain"/>
    <property type="match status" value="2"/>
</dbReference>
<keyword evidence="2" id="KW-0843">Virulence</keyword>
<dbReference type="OrthoDB" id="2281372at2759"/>
<feature type="domain" description="LysM" evidence="4">
    <location>
        <begin position="217"/>
        <end position="263"/>
    </location>
</feature>
<evidence type="ECO:0000256" key="3">
    <source>
        <dbReference type="ARBA" id="ARBA00044955"/>
    </source>
</evidence>
<organism evidence="5 6">
    <name type="scientific">Madurella mycetomatis</name>
    <dbReference type="NCBI Taxonomy" id="100816"/>
    <lineage>
        <taxon>Eukaryota</taxon>
        <taxon>Fungi</taxon>
        <taxon>Dikarya</taxon>
        <taxon>Ascomycota</taxon>
        <taxon>Pezizomycotina</taxon>
        <taxon>Sordariomycetes</taxon>
        <taxon>Sordariomycetidae</taxon>
        <taxon>Sordariales</taxon>
        <taxon>Sordariales incertae sedis</taxon>
        <taxon>Madurella</taxon>
    </lineage>
</organism>
<dbReference type="Proteomes" id="UP000078237">
    <property type="component" value="Unassembled WGS sequence"/>
</dbReference>
<dbReference type="InterPro" id="IPR018392">
    <property type="entry name" value="LysM"/>
</dbReference>
<dbReference type="Gene3D" id="3.10.350.10">
    <property type="entry name" value="LysM domain"/>
    <property type="match status" value="3"/>
</dbReference>